<evidence type="ECO:0000313" key="4">
    <source>
        <dbReference type="Proteomes" id="UP001595976"/>
    </source>
</evidence>
<evidence type="ECO:0000313" key="3">
    <source>
        <dbReference type="EMBL" id="MFC5293712.1"/>
    </source>
</evidence>
<feature type="signal peptide" evidence="2">
    <location>
        <begin position="1"/>
        <end position="22"/>
    </location>
</feature>
<evidence type="ECO:0000256" key="1">
    <source>
        <dbReference type="SAM" id="MobiDB-lite"/>
    </source>
</evidence>
<proteinExistence type="predicted"/>
<protein>
    <submittedName>
        <fullName evidence="3">Uncharacterized protein</fullName>
    </submittedName>
</protein>
<sequence>MRRLLIAAGPALAAFAASPASAAPQSAPPAALGATLDKLPAA</sequence>
<dbReference type="RefSeq" id="WP_260348229.1">
    <property type="nucleotide sequence ID" value="NZ_JAOAOS010000004.1"/>
</dbReference>
<name>A0ABW0F2R9_9HYPH</name>
<comment type="caution">
    <text evidence="3">The sequence shown here is derived from an EMBL/GenBank/DDBJ whole genome shotgun (WGS) entry which is preliminary data.</text>
</comment>
<keyword evidence="2" id="KW-0732">Signal</keyword>
<reference evidence="4" key="1">
    <citation type="journal article" date="2019" name="Int. J. Syst. Evol. Microbiol.">
        <title>The Global Catalogue of Microorganisms (GCM) 10K type strain sequencing project: providing services to taxonomists for standard genome sequencing and annotation.</title>
        <authorList>
            <consortium name="The Broad Institute Genomics Platform"/>
            <consortium name="The Broad Institute Genome Sequencing Center for Infectious Disease"/>
            <person name="Wu L."/>
            <person name="Ma J."/>
        </authorList>
    </citation>
    <scope>NUCLEOTIDE SEQUENCE [LARGE SCALE GENOMIC DNA]</scope>
    <source>
        <strain evidence="4">CGMCC 1.15643</strain>
    </source>
</reference>
<organism evidence="3 4">
    <name type="scientific">Bosea minatitlanensis</name>
    <dbReference type="NCBI Taxonomy" id="128782"/>
    <lineage>
        <taxon>Bacteria</taxon>
        <taxon>Pseudomonadati</taxon>
        <taxon>Pseudomonadota</taxon>
        <taxon>Alphaproteobacteria</taxon>
        <taxon>Hyphomicrobiales</taxon>
        <taxon>Boseaceae</taxon>
        <taxon>Bosea</taxon>
    </lineage>
</organism>
<accession>A0ABW0F2R9</accession>
<dbReference type="EMBL" id="JBHSLI010000004">
    <property type="protein sequence ID" value="MFC5293712.1"/>
    <property type="molecule type" value="Genomic_DNA"/>
</dbReference>
<feature type="compositionally biased region" description="Low complexity" evidence="1">
    <location>
        <begin position="22"/>
        <end position="34"/>
    </location>
</feature>
<feature type="chain" id="PRO_5046202975" evidence="2">
    <location>
        <begin position="23"/>
        <end position="42"/>
    </location>
</feature>
<keyword evidence="4" id="KW-1185">Reference proteome</keyword>
<dbReference type="Proteomes" id="UP001595976">
    <property type="component" value="Unassembled WGS sequence"/>
</dbReference>
<feature type="region of interest" description="Disordered" evidence="1">
    <location>
        <begin position="22"/>
        <end position="42"/>
    </location>
</feature>
<gene>
    <name evidence="3" type="ORF">ACFPK2_12010</name>
</gene>
<evidence type="ECO:0000256" key="2">
    <source>
        <dbReference type="SAM" id="SignalP"/>
    </source>
</evidence>